<feature type="transmembrane region" description="Helical" evidence="8">
    <location>
        <begin position="209"/>
        <end position="228"/>
    </location>
</feature>
<dbReference type="InterPro" id="IPR004638">
    <property type="entry name" value="EmrB-like"/>
</dbReference>
<dbReference type="Proteomes" id="UP001193389">
    <property type="component" value="Chromosome"/>
</dbReference>
<dbReference type="Gene3D" id="1.20.1720.10">
    <property type="entry name" value="Multidrug resistance protein D"/>
    <property type="match status" value="1"/>
</dbReference>
<dbReference type="CDD" id="cd17503">
    <property type="entry name" value="MFS_LmrB_MDR_like"/>
    <property type="match status" value="1"/>
</dbReference>
<evidence type="ECO:0000256" key="5">
    <source>
        <dbReference type="ARBA" id="ARBA00022692"/>
    </source>
</evidence>
<keyword evidence="4" id="KW-1003">Cell membrane</keyword>
<evidence type="ECO:0000256" key="8">
    <source>
        <dbReference type="SAM" id="Phobius"/>
    </source>
</evidence>
<evidence type="ECO:0000256" key="3">
    <source>
        <dbReference type="ARBA" id="ARBA00022448"/>
    </source>
</evidence>
<evidence type="ECO:0000256" key="6">
    <source>
        <dbReference type="ARBA" id="ARBA00022989"/>
    </source>
</evidence>
<accession>A0A5K7SE26</accession>
<dbReference type="GO" id="GO:0005886">
    <property type="term" value="C:plasma membrane"/>
    <property type="evidence" value="ECO:0007669"/>
    <property type="project" value="UniProtKB-SubCell"/>
</dbReference>
<keyword evidence="3" id="KW-0813">Transport</keyword>
<feature type="transmembrane region" description="Helical" evidence="8">
    <location>
        <begin position="176"/>
        <end position="197"/>
    </location>
</feature>
<evidence type="ECO:0000256" key="7">
    <source>
        <dbReference type="ARBA" id="ARBA00023136"/>
    </source>
</evidence>
<dbReference type="EMBL" id="AP018694">
    <property type="protein sequence ID" value="BBE19514.1"/>
    <property type="molecule type" value="Genomic_DNA"/>
</dbReference>
<keyword evidence="5 8" id="KW-0812">Transmembrane</keyword>
<evidence type="ECO:0000256" key="1">
    <source>
        <dbReference type="ARBA" id="ARBA00004651"/>
    </source>
</evidence>
<proteinExistence type="inferred from homology"/>
<keyword evidence="6 8" id="KW-1133">Transmembrane helix</keyword>
<feature type="transmembrane region" description="Helical" evidence="8">
    <location>
        <begin position="148"/>
        <end position="170"/>
    </location>
</feature>
<dbReference type="GO" id="GO:0022857">
    <property type="term" value="F:transmembrane transporter activity"/>
    <property type="evidence" value="ECO:0007669"/>
    <property type="project" value="InterPro"/>
</dbReference>
<feature type="transmembrane region" description="Helical" evidence="8">
    <location>
        <begin position="346"/>
        <end position="366"/>
    </location>
</feature>
<feature type="transmembrane region" description="Helical" evidence="8">
    <location>
        <begin position="90"/>
        <end position="109"/>
    </location>
</feature>
<dbReference type="NCBIfam" id="TIGR00711">
    <property type="entry name" value="efflux_EmrB"/>
    <property type="match status" value="1"/>
</dbReference>
<organism evidence="10 11">
    <name type="scientific">Aquipluma nitroreducens</name>
    <dbReference type="NCBI Taxonomy" id="2010828"/>
    <lineage>
        <taxon>Bacteria</taxon>
        <taxon>Pseudomonadati</taxon>
        <taxon>Bacteroidota</taxon>
        <taxon>Bacteroidia</taxon>
        <taxon>Marinilabiliales</taxon>
        <taxon>Prolixibacteraceae</taxon>
        <taxon>Aquipluma</taxon>
    </lineage>
</organism>
<dbReference type="InterPro" id="IPR020846">
    <property type="entry name" value="MFS_dom"/>
</dbReference>
<name>A0A5K7SE26_9BACT</name>
<feature type="transmembrane region" description="Helical" evidence="8">
    <location>
        <begin position="115"/>
        <end position="136"/>
    </location>
</feature>
<dbReference type="Pfam" id="PF07690">
    <property type="entry name" value="MFS_1"/>
    <property type="match status" value="1"/>
</dbReference>
<feature type="transmembrane region" description="Helical" evidence="8">
    <location>
        <begin position="418"/>
        <end position="437"/>
    </location>
</feature>
<feature type="domain" description="Major facilitator superfamily (MFS) profile" evidence="9">
    <location>
        <begin position="24"/>
        <end position="522"/>
    </location>
</feature>
<protein>
    <submittedName>
        <fullName evidence="10">Membrane component of multidrug resistance system</fullName>
    </submittedName>
</protein>
<keyword evidence="11" id="KW-1185">Reference proteome</keyword>
<feature type="transmembrane region" description="Helical" evidence="8">
    <location>
        <begin position="378"/>
        <end position="397"/>
    </location>
</feature>
<feature type="transmembrane region" description="Helical" evidence="8">
    <location>
        <begin position="240"/>
        <end position="260"/>
    </location>
</feature>
<evidence type="ECO:0000259" key="9">
    <source>
        <dbReference type="PROSITE" id="PS50850"/>
    </source>
</evidence>
<dbReference type="PANTHER" id="PTHR42718">
    <property type="entry name" value="MAJOR FACILITATOR SUPERFAMILY MULTIDRUG TRANSPORTER MFSC"/>
    <property type="match status" value="1"/>
</dbReference>
<dbReference type="KEGG" id="anf:AQPE_3699"/>
<dbReference type="AlphaFoldDB" id="A0A5K7SE26"/>
<dbReference type="PRINTS" id="PR01036">
    <property type="entry name" value="TCRTETB"/>
</dbReference>
<feature type="transmembrane region" description="Helical" evidence="8">
    <location>
        <begin position="20"/>
        <end position="42"/>
    </location>
</feature>
<dbReference type="SUPFAM" id="SSF103473">
    <property type="entry name" value="MFS general substrate transporter"/>
    <property type="match status" value="1"/>
</dbReference>
<evidence type="ECO:0000313" key="10">
    <source>
        <dbReference type="EMBL" id="BBE19514.1"/>
    </source>
</evidence>
<keyword evidence="7 8" id="KW-0472">Membrane</keyword>
<dbReference type="Gene3D" id="1.20.1250.20">
    <property type="entry name" value="MFS general substrate transporter like domains"/>
    <property type="match status" value="1"/>
</dbReference>
<evidence type="ECO:0000256" key="2">
    <source>
        <dbReference type="ARBA" id="ARBA00008537"/>
    </source>
</evidence>
<comment type="subcellular location">
    <subcellularLocation>
        <location evidence="1">Cell membrane</location>
        <topology evidence="1">Multi-pass membrane protein</topology>
    </subcellularLocation>
</comment>
<dbReference type="PROSITE" id="PS50850">
    <property type="entry name" value="MFS"/>
    <property type="match status" value="1"/>
</dbReference>
<feature type="transmembrane region" description="Helical" evidence="8">
    <location>
        <begin position="281"/>
        <end position="306"/>
    </location>
</feature>
<dbReference type="InterPro" id="IPR036259">
    <property type="entry name" value="MFS_trans_sf"/>
</dbReference>
<reference evidence="10" key="1">
    <citation type="journal article" date="2020" name="Int. J. Syst. Evol. Microbiol.">
        <title>Aquipluma nitroreducens gen. nov. sp. nov., a novel facultatively anaerobic bacterium isolated from a freshwater lake.</title>
        <authorList>
            <person name="Watanabe M."/>
            <person name="Kojima H."/>
            <person name="Fukui M."/>
        </authorList>
    </citation>
    <scope>NUCLEOTIDE SEQUENCE</scope>
    <source>
        <strain evidence="10">MeG22</strain>
    </source>
</reference>
<evidence type="ECO:0000313" key="11">
    <source>
        <dbReference type="Proteomes" id="UP001193389"/>
    </source>
</evidence>
<feature type="transmembrane region" description="Helical" evidence="8">
    <location>
        <begin position="312"/>
        <end position="334"/>
    </location>
</feature>
<gene>
    <name evidence="10" type="ORF">AQPE_3699</name>
</gene>
<comment type="similarity">
    <text evidence="2">Belongs to the major facilitator superfamily. EmrB family.</text>
</comment>
<feature type="transmembrane region" description="Helical" evidence="8">
    <location>
        <begin position="500"/>
        <end position="517"/>
    </location>
</feature>
<feature type="transmembrane region" description="Helical" evidence="8">
    <location>
        <begin position="62"/>
        <end position="83"/>
    </location>
</feature>
<dbReference type="InterPro" id="IPR011701">
    <property type="entry name" value="MFS"/>
</dbReference>
<sequence length="528" mass="57953">MLRKKLRNRSSGYHPQNDRYRWFVLANIMLGTFMAVLDSTIVNVGLPKIMASFGVGIDKIEWVITAYMLSMAVMLPTSGWMADKFGYKRMYFMGLLMFTLGSMLCGMSNDENSLILSRIVQGLGAGTIQPLGMAIITREFPPQQRGMALGFWAIAAAASVSFGPLIGGYLVDNFSWQLIFDVNIPFGIAAMVFTIVIQKEYINKLVGKFDLIGFVSVVIFLPVLLYALSEGSASTNTEGWSAPYILVCFAISAIAFAVFITRELTTDHPLINLRLLGDYNFGMGNLVMMIFVIGMFGSTFLLPLYLQNTMGYTAVQAGAVFLPVGFIQGMMSPIAGKVSDKINPKVPIIIGVITLGISFLLNSQLTYLSEHSFVMSSLYLRGFAMGIIFTPLSNLMLLTISRDNMAQASGITNTIRQLGGSLGVAMFTTLLTTRINYHMQTFGEAIQSGSQEFKNVATNLTHFAQQSVGSNMATAAQQGKYMIIQHVSKQAYIAGIDDDFWIAAIITFMSLIPVIIMKTKNRKSIAKS</sequence>
<evidence type="ECO:0000256" key="4">
    <source>
        <dbReference type="ARBA" id="ARBA00022475"/>
    </source>
</evidence>
<dbReference type="PANTHER" id="PTHR42718:SF9">
    <property type="entry name" value="MAJOR FACILITATOR SUPERFAMILY MULTIDRUG TRANSPORTER MFSC"/>
    <property type="match status" value="1"/>
</dbReference>